<dbReference type="PROSITE" id="PS00632">
    <property type="entry name" value="RIBOSOMAL_S4"/>
    <property type="match status" value="1"/>
</dbReference>
<dbReference type="Pfam" id="PF00163">
    <property type="entry name" value="Ribosomal_S4"/>
    <property type="match status" value="1"/>
</dbReference>
<dbReference type="GO" id="GO:0003735">
    <property type="term" value="F:structural constituent of ribosome"/>
    <property type="evidence" value="ECO:0007669"/>
    <property type="project" value="InterPro"/>
</dbReference>
<evidence type="ECO:0000256" key="3">
    <source>
        <dbReference type="ARBA" id="ARBA00022884"/>
    </source>
</evidence>
<comment type="subunit">
    <text evidence="7">Part of the 30S ribosomal subunit. Contacts protein S5. The interaction surface between S4 and S5 is involved in control of translational fidelity.</text>
</comment>
<dbReference type="SMART" id="SM00363">
    <property type="entry name" value="S4"/>
    <property type="match status" value="1"/>
</dbReference>
<dbReference type="NCBIfam" id="NF003717">
    <property type="entry name" value="PRK05327.1"/>
    <property type="match status" value="1"/>
</dbReference>
<dbReference type="NCBIfam" id="TIGR01017">
    <property type="entry name" value="rpsD_bact"/>
    <property type="match status" value="1"/>
</dbReference>
<evidence type="ECO:0000259" key="10">
    <source>
        <dbReference type="SMART" id="SM01390"/>
    </source>
</evidence>
<comment type="function">
    <text evidence="7">One of the primary rRNA binding proteins, it binds directly to 16S rRNA where it nucleates assembly of the body of the 30S subunit.</text>
</comment>
<evidence type="ECO:0000313" key="11">
    <source>
        <dbReference type="EMBL" id="OHA59451.1"/>
    </source>
</evidence>
<dbReference type="InterPro" id="IPR005709">
    <property type="entry name" value="Ribosomal_uS4_bac-type"/>
</dbReference>
<comment type="caution">
    <text evidence="11">The sequence shown here is derived from an EMBL/GenBank/DDBJ whole genome shotgun (WGS) entry which is preliminary data.</text>
</comment>
<accession>A0A1G2QHI8</accession>
<dbReference type="InterPro" id="IPR036986">
    <property type="entry name" value="S4_RNA-bd_sf"/>
</dbReference>
<comment type="similarity">
    <text evidence="1 7 8">Belongs to the universal ribosomal protein uS4 family.</text>
</comment>
<dbReference type="AlphaFoldDB" id="A0A1G2QHI8"/>
<dbReference type="SUPFAM" id="SSF55174">
    <property type="entry name" value="Alpha-L RNA-binding motif"/>
    <property type="match status" value="1"/>
</dbReference>
<evidence type="ECO:0000256" key="1">
    <source>
        <dbReference type="ARBA" id="ARBA00007465"/>
    </source>
</evidence>
<proteinExistence type="inferred from homology"/>
<keyword evidence="4 7" id="KW-0689">Ribosomal protein</keyword>
<keyword evidence="2 7" id="KW-0699">rRNA-binding</keyword>
<dbReference type="InterPro" id="IPR002942">
    <property type="entry name" value="S4_RNA-bd"/>
</dbReference>
<evidence type="ECO:0000256" key="4">
    <source>
        <dbReference type="ARBA" id="ARBA00022980"/>
    </source>
</evidence>
<protein>
    <recommendedName>
        <fullName evidence="6 7">Small ribosomal subunit protein uS4</fullName>
    </recommendedName>
</protein>
<dbReference type="GO" id="GO:0042274">
    <property type="term" value="P:ribosomal small subunit biogenesis"/>
    <property type="evidence" value="ECO:0007669"/>
    <property type="project" value="TreeGrafter"/>
</dbReference>
<comment type="function">
    <text evidence="7">With S5 and S12 plays an important role in translational accuracy.</text>
</comment>
<dbReference type="GO" id="GO:0015935">
    <property type="term" value="C:small ribosomal subunit"/>
    <property type="evidence" value="ECO:0007669"/>
    <property type="project" value="InterPro"/>
</dbReference>
<dbReference type="Pfam" id="PF01479">
    <property type="entry name" value="S4"/>
    <property type="match status" value="1"/>
</dbReference>
<dbReference type="PANTHER" id="PTHR11831:SF4">
    <property type="entry name" value="SMALL RIBOSOMAL SUBUNIT PROTEIN US4M"/>
    <property type="match status" value="1"/>
</dbReference>
<reference evidence="11 12" key="1">
    <citation type="journal article" date="2016" name="Nat. Commun.">
        <title>Thousands of microbial genomes shed light on interconnected biogeochemical processes in an aquifer system.</title>
        <authorList>
            <person name="Anantharaman K."/>
            <person name="Brown C.T."/>
            <person name="Hug L.A."/>
            <person name="Sharon I."/>
            <person name="Castelle C.J."/>
            <person name="Probst A.J."/>
            <person name="Thomas B.C."/>
            <person name="Singh A."/>
            <person name="Wilkins M.J."/>
            <person name="Karaoz U."/>
            <person name="Brodie E.L."/>
            <person name="Williams K.H."/>
            <person name="Hubbard S.S."/>
            <person name="Banfield J.F."/>
        </authorList>
    </citation>
    <scope>NUCLEOTIDE SEQUENCE [LARGE SCALE GENOMIC DNA]</scope>
</reference>
<name>A0A1G2QHI8_9BACT</name>
<dbReference type="InterPro" id="IPR018079">
    <property type="entry name" value="Ribosomal_uS4_CS"/>
</dbReference>
<dbReference type="CDD" id="cd00165">
    <property type="entry name" value="S4"/>
    <property type="match status" value="1"/>
</dbReference>
<dbReference type="GO" id="GO:0019843">
    <property type="term" value="F:rRNA binding"/>
    <property type="evidence" value="ECO:0007669"/>
    <property type="project" value="UniProtKB-UniRule"/>
</dbReference>
<evidence type="ECO:0000256" key="2">
    <source>
        <dbReference type="ARBA" id="ARBA00022730"/>
    </source>
</evidence>
<dbReference type="Gene3D" id="1.10.1050.10">
    <property type="entry name" value="Ribosomal Protein S4 Delta 41, Chain A, domain 1"/>
    <property type="match status" value="1"/>
</dbReference>
<feature type="domain" description="Small ribosomal subunit protein uS4 N-terminal" evidence="10">
    <location>
        <begin position="3"/>
        <end position="94"/>
    </location>
</feature>
<dbReference type="InterPro" id="IPR022801">
    <property type="entry name" value="Ribosomal_uS4"/>
</dbReference>
<dbReference type="PANTHER" id="PTHR11831">
    <property type="entry name" value="30S 40S RIBOSOMAL PROTEIN"/>
    <property type="match status" value="1"/>
</dbReference>
<evidence type="ECO:0000256" key="8">
    <source>
        <dbReference type="RuleBase" id="RU003699"/>
    </source>
</evidence>
<dbReference type="GO" id="GO:0006412">
    <property type="term" value="P:translation"/>
    <property type="evidence" value="ECO:0007669"/>
    <property type="project" value="UniProtKB-UniRule"/>
</dbReference>
<feature type="domain" description="RNA-binding S4" evidence="9">
    <location>
        <begin position="95"/>
        <end position="161"/>
    </location>
</feature>
<dbReference type="SMART" id="SM01390">
    <property type="entry name" value="Ribosomal_S4"/>
    <property type="match status" value="1"/>
</dbReference>
<dbReference type="EMBL" id="MHTK01000006">
    <property type="protein sequence ID" value="OHA59451.1"/>
    <property type="molecule type" value="Genomic_DNA"/>
</dbReference>
<evidence type="ECO:0000256" key="5">
    <source>
        <dbReference type="ARBA" id="ARBA00023274"/>
    </source>
</evidence>
<evidence type="ECO:0000313" key="12">
    <source>
        <dbReference type="Proteomes" id="UP000177838"/>
    </source>
</evidence>
<keyword evidence="3 7" id="KW-0694">RNA-binding</keyword>
<dbReference type="FunFam" id="3.10.290.10:FF:000001">
    <property type="entry name" value="30S ribosomal protein S4"/>
    <property type="match status" value="1"/>
</dbReference>
<organism evidence="11 12">
    <name type="scientific">Candidatus Vogelbacteria bacterium RIFOXYD1_FULL_46_19</name>
    <dbReference type="NCBI Taxonomy" id="1802439"/>
    <lineage>
        <taxon>Bacteria</taxon>
        <taxon>Candidatus Vogeliibacteriota</taxon>
    </lineage>
</organism>
<gene>
    <name evidence="7" type="primary">rpsD</name>
    <name evidence="11" type="ORF">A2589_01135</name>
</gene>
<dbReference type="STRING" id="1802439.A2589_01135"/>
<evidence type="ECO:0000259" key="9">
    <source>
        <dbReference type="SMART" id="SM00363"/>
    </source>
</evidence>
<dbReference type="InterPro" id="IPR001912">
    <property type="entry name" value="Ribosomal_uS4_N"/>
</dbReference>
<sequence length="206" mass="23672">MGIRIGPKYKIARRLQEKIFPKTQTTKFAIAGSETRKPGGNRRRNISEYGRQLMEKQKAKYTYGVAERQFLGYIKKVRAMKNVNVSEEIFKLLETRLDNVVFRLGLVHSRMFARQVVSHGHILVNGKRVTVPSYTVRPGDKITVRPQSQTKGMFTSLAERLKGYSTPTWLVFDEDKMTGEVKTAPTYGETESNLNFALILEYYSRV</sequence>
<dbReference type="Gene3D" id="3.10.290.10">
    <property type="entry name" value="RNA-binding S4 domain"/>
    <property type="match status" value="1"/>
</dbReference>
<dbReference type="PROSITE" id="PS50889">
    <property type="entry name" value="S4"/>
    <property type="match status" value="1"/>
</dbReference>
<keyword evidence="5 7" id="KW-0687">Ribonucleoprotein</keyword>
<evidence type="ECO:0000256" key="6">
    <source>
        <dbReference type="ARBA" id="ARBA00035254"/>
    </source>
</evidence>
<dbReference type="Proteomes" id="UP000177838">
    <property type="component" value="Unassembled WGS sequence"/>
</dbReference>
<dbReference type="HAMAP" id="MF_01306_B">
    <property type="entry name" value="Ribosomal_uS4_B"/>
    <property type="match status" value="1"/>
</dbReference>
<evidence type="ECO:0000256" key="7">
    <source>
        <dbReference type="HAMAP-Rule" id="MF_01306"/>
    </source>
</evidence>